<keyword evidence="11" id="KW-0804">Transcription</keyword>
<keyword evidence="2" id="KW-0963">Cytoplasm</keyword>
<name>A0A6P3W8V0_CLUHA</name>
<organism evidence="20 21">
    <name type="scientific">Clupea harengus</name>
    <name type="common">Atlantic herring</name>
    <dbReference type="NCBI Taxonomy" id="7950"/>
    <lineage>
        <taxon>Eukaryota</taxon>
        <taxon>Metazoa</taxon>
        <taxon>Chordata</taxon>
        <taxon>Craniata</taxon>
        <taxon>Vertebrata</taxon>
        <taxon>Euteleostomi</taxon>
        <taxon>Actinopterygii</taxon>
        <taxon>Neopterygii</taxon>
        <taxon>Teleostei</taxon>
        <taxon>Clupei</taxon>
        <taxon>Clupeiformes</taxon>
        <taxon>Clupeoidei</taxon>
        <taxon>Clupeidae</taxon>
        <taxon>Clupea</taxon>
    </lineage>
</organism>
<dbReference type="Gene3D" id="1.20.5.1180">
    <property type="entry name" value="Geminin coiled-coil domain"/>
    <property type="match status" value="1"/>
</dbReference>
<dbReference type="InterPro" id="IPR022008">
    <property type="entry name" value="EABR"/>
</dbReference>
<evidence type="ECO:0000256" key="12">
    <source>
        <dbReference type="ARBA" id="ARBA00023198"/>
    </source>
</evidence>
<dbReference type="InterPro" id="IPR034735">
    <property type="entry name" value="NEMO_ZF"/>
</dbReference>
<feature type="coiled-coil region" evidence="18">
    <location>
        <begin position="290"/>
        <end position="370"/>
    </location>
</feature>
<gene>
    <name evidence="21" type="primary">tnip2</name>
</gene>
<evidence type="ECO:0000256" key="7">
    <source>
        <dbReference type="ARBA" id="ARBA00022833"/>
    </source>
</evidence>
<dbReference type="CTD" id="79155"/>
<keyword evidence="9" id="KW-0805">Transcription regulation</keyword>
<dbReference type="Proteomes" id="UP000515152">
    <property type="component" value="Chromosome 22"/>
</dbReference>
<evidence type="ECO:0000256" key="6">
    <source>
        <dbReference type="ARBA" id="ARBA00022771"/>
    </source>
</evidence>
<evidence type="ECO:0000313" key="21">
    <source>
        <dbReference type="RefSeq" id="XP_012692419.1"/>
    </source>
</evidence>
<dbReference type="PANTHER" id="PTHR31882">
    <property type="entry name" value="TNFAIP3-INTERACTING PROTEIN COILED COIL FAMILY MEMBER"/>
    <property type="match status" value="1"/>
</dbReference>
<feature type="domain" description="CCHC NOA-type" evidence="19">
    <location>
        <begin position="428"/>
        <end position="460"/>
    </location>
</feature>
<dbReference type="KEGG" id="char:105908461"/>
<keyword evidence="7" id="KW-0862">Zinc</keyword>
<evidence type="ECO:0000256" key="16">
    <source>
        <dbReference type="ARBA" id="ARBA00079469"/>
    </source>
</evidence>
<feature type="coiled-coil region" evidence="18">
    <location>
        <begin position="212"/>
        <end position="239"/>
    </location>
</feature>
<sequence length="461" mass="52256">MSNIEVVNDALSAKIRSCSILTTFYHETQREIANVSQQLHSRDSVIADLKARLGKYERTVINDDGEEPVVIGPSKSLLESLCKEIYKLKQKLKDSEADGNQQLEAIKLEVERLQRQVRAKEEELERVAQRTDQDRTREIQRLCTALAETDRVQATRTVLCNSLAEEADQLRSQLGATVRVCQELLGRLEKEKKRGTLTEEPQVSEKTDSTEAAHLNDLVTQLQEENQQLKNRAAYVENLNAKWQKYDSSREKYVRGLCQRLKESTALAAAGPSAGQVLMGPGLGLTPGGSSLLQQEIARLNNLLDEKMRDCQRLVEERDDVARKNQERIQMLEQQVLAYIEDFKSERADRERAQGKILDLQEEVGRLQLLIRSQSPREVPKTCRIHAGRNKSPHMDAMTEPLLGNSPDQPGSKRFPVHSTLSATRTECRGVGDLQCPYCFSTYDDAHTTEYMKHLDECARL</sequence>
<dbReference type="PANTHER" id="PTHR31882:SF6">
    <property type="entry name" value="TNFAIP3-INTERACTING PROTEIN 2"/>
    <property type="match status" value="1"/>
</dbReference>
<evidence type="ECO:0000256" key="10">
    <source>
        <dbReference type="ARBA" id="ARBA00023054"/>
    </source>
</evidence>
<dbReference type="AlphaFoldDB" id="A0A6P3W8V0"/>
<evidence type="ECO:0000313" key="20">
    <source>
        <dbReference type="Proteomes" id="UP000515152"/>
    </source>
</evidence>
<evidence type="ECO:0000256" key="8">
    <source>
        <dbReference type="ARBA" id="ARBA00022843"/>
    </source>
</evidence>
<evidence type="ECO:0000256" key="5">
    <source>
        <dbReference type="ARBA" id="ARBA00022723"/>
    </source>
</evidence>
<dbReference type="GO" id="GO:0043123">
    <property type="term" value="P:positive regulation of canonical NF-kappaB signal transduction"/>
    <property type="evidence" value="ECO:0007669"/>
    <property type="project" value="TreeGrafter"/>
</dbReference>
<keyword evidence="12" id="KW-0395">Inflammatory response</keyword>
<dbReference type="PROSITE" id="PS51801">
    <property type="entry name" value="ZF_CCHC_NOA"/>
    <property type="match status" value="1"/>
</dbReference>
<keyword evidence="8" id="KW-0832">Ubl conjugation</keyword>
<keyword evidence="20" id="KW-1185">Reference proteome</keyword>
<keyword evidence="3" id="KW-0597">Phosphoprotein</keyword>
<evidence type="ECO:0000256" key="14">
    <source>
        <dbReference type="ARBA" id="ARBA00063508"/>
    </source>
</evidence>
<evidence type="ECO:0000256" key="4">
    <source>
        <dbReference type="ARBA" id="ARBA00022703"/>
    </source>
</evidence>
<dbReference type="GO" id="GO:0005737">
    <property type="term" value="C:cytoplasm"/>
    <property type="evidence" value="ECO:0007669"/>
    <property type="project" value="UniProtKB-SubCell"/>
</dbReference>
<dbReference type="GeneID" id="105908461"/>
<evidence type="ECO:0000256" key="1">
    <source>
        <dbReference type="ARBA" id="ARBA00004496"/>
    </source>
</evidence>
<dbReference type="FunFam" id="1.20.5.990:FF:000005">
    <property type="entry name" value="TNFAIP3 interacting protein 2"/>
    <property type="match status" value="1"/>
</dbReference>
<keyword evidence="5" id="KW-0479">Metal-binding</keyword>
<evidence type="ECO:0000259" key="19">
    <source>
        <dbReference type="PROSITE" id="PS51801"/>
    </source>
</evidence>
<feature type="coiled-coil region" evidence="18">
    <location>
        <begin position="78"/>
        <end position="130"/>
    </location>
</feature>
<keyword evidence="6 17" id="KW-0863">Zinc-finger</keyword>
<evidence type="ECO:0000256" key="17">
    <source>
        <dbReference type="PROSITE-ProRule" id="PRU01142"/>
    </source>
</evidence>
<dbReference type="GO" id="GO:0034138">
    <property type="term" value="P:toll-like receptor 3 signaling pathway"/>
    <property type="evidence" value="ECO:0007669"/>
    <property type="project" value="TreeGrafter"/>
</dbReference>
<keyword evidence="10 18" id="KW-0175">Coiled coil</keyword>
<dbReference type="GO" id="GO:0006357">
    <property type="term" value="P:regulation of transcription by RNA polymerase II"/>
    <property type="evidence" value="ECO:0007669"/>
    <property type="project" value="TreeGrafter"/>
</dbReference>
<evidence type="ECO:0000256" key="18">
    <source>
        <dbReference type="SAM" id="Coils"/>
    </source>
</evidence>
<evidence type="ECO:0000256" key="2">
    <source>
        <dbReference type="ARBA" id="ARBA00022490"/>
    </source>
</evidence>
<dbReference type="GO" id="GO:0006915">
    <property type="term" value="P:apoptotic process"/>
    <property type="evidence" value="ECO:0007669"/>
    <property type="project" value="UniProtKB-KW"/>
</dbReference>
<dbReference type="Pfam" id="PF12180">
    <property type="entry name" value="EABR"/>
    <property type="match status" value="1"/>
</dbReference>
<proteinExistence type="predicted"/>
<protein>
    <recommendedName>
        <fullName evidence="15">TNFAIP3-interacting protein 2</fullName>
    </recommendedName>
    <alternativeName>
        <fullName evidence="16">A20-binding inhibitor of NF-kappa-B activation 2</fullName>
    </alternativeName>
</protein>
<accession>A0A6P3W8V0</accession>
<reference evidence="21" key="1">
    <citation type="submission" date="2025-08" db="UniProtKB">
        <authorList>
            <consortium name="RefSeq"/>
        </authorList>
    </citation>
    <scope>IDENTIFICATION</scope>
</reference>
<dbReference type="GO" id="GO:0070530">
    <property type="term" value="F:K63-linked polyubiquitin modification-dependent protein binding"/>
    <property type="evidence" value="ECO:0007669"/>
    <property type="project" value="InterPro"/>
</dbReference>
<dbReference type="RefSeq" id="XP_012692419.1">
    <property type="nucleotide sequence ID" value="XM_012836965.3"/>
</dbReference>
<dbReference type="GO" id="GO:0006954">
    <property type="term" value="P:inflammatory response"/>
    <property type="evidence" value="ECO:0007669"/>
    <property type="project" value="UniProtKB-KW"/>
</dbReference>
<dbReference type="GO" id="GO:0008270">
    <property type="term" value="F:zinc ion binding"/>
    <property type="evidence" value="ECO:0007669"/>
    <property type="project" value="UniProtKB-KW"/>
</dbReference>
<comment type="subcellular location">
    <subcellularLocation>
        <location evidence="1">Cytoplasm</location>
    </subcellularLocation>
</comment>
<dbReference type="GO" id="GO:0034134">
    <property type="term" value="P:toll-like receptor 2 signaling pathway"/>
    <property type="evidence" value="ECO:0007669"/>
    <property type="project" value="TreeGrafter"/>
</dbReference>
<comment type="function">
    <text evidence="13">Inhibits NF-kappa-B activation by blocking the interaction of RIPK1 with its downstream effector NEMO/IKBKG. Forms a ternary complex with NFKB1 and MAP3K8 but appears to function upstream of MAP3K8 in the TLR4 signaling pathway that regulates MAP3K8 activation. Involved in activation of the MEK/ERK signaling pathway during innate immune response; this function seems to be stimulus- and cell type specific. Required for stability of MAP3K8. Involved in regulation of apoptosis in endothelial cells; promotes TEK agonist-stimulated endothelial survival. May act as transcriptional coactivator when translocated to the nucleus. Enhances CHUK-mediated NF-kappa-B activation involving NF-kappa-B p50-p65 and p50-c-Rel complexes.</text>
</comment>
<keyword evidence="4" id="KW-0053">Apoptosis</keyword>
<evidence type="ECO:0000256" key="9">
    <source>
        <dbReference type="ARBA" id="ARBA00023015"/>
    </source>
</evidence>
<comment type="subunit">
    <text evidence="14">Interacts with STK11/LKB1, TNFAIP3, IKBKG, NFKB1, MAP3K8, TEK, RIPK1, CHUK, IKBKB and SMARCD1. Interacts with polyubiquitin.</text>
</comment>
<evidence type="ECO:0000256" key="3">
    <source>
        <dbReference type="ARBA" id="ARBA00022553"/>
    </source>
</evidence>
<dbReference type="OrthoDB" id="6066489at2759"/>
<dbReference type="Gene3D" id="1.20.5.990">
    <property type="entry name" value="Nemo cc2-lz domain - 1d5 darpin complex"/>
    <property type="match status" value="1"/>
</dbReference>
<evidence type="ECO:0000256" key="11">
    <source>
        <dbReference type="ARBA" id="ARBA00023163"/>
    </source>
</evidence>
<evidence type="ECO:0000256" key="15">
    <source>
        <dbReference type="ARBA" id="ARBA00073020"/>
    </source>
</evidence>
<dbReference type="GO" id="GO:0071222">
    <property type="term" value="P:cellular response to lipopolysaccharide"/>
    <property type="evidence" value="ECO:0007669"/>
    <property type="project" value="TreeGrafter"/>
</dbReference>
<evidence type="ECO:0000256" key="13">
    <source>
        <dbReference type="ARBA" id="ARBA00055998"/>
    </source>
</evidence>